<sequence>MPRVTISEPGKTPQPYRFKLERKTINIGRGSDNDIIIECASVSTHHSVMERVEGGYILRDTGSTNGIKQDDTQMEVIDLYDGMEVLVGDIPLRFQLSKEEIGHLSEEDFTTHQKKKLPSIRDGEEAPARSAKPASTSSPRSAHRPQPQVAQSGGGFKTLLVFILMIVAVFAGMTLRHYKETKEFLPSKLMGGTENAKAHDHADDQEAAEEEEPAE</sequence>
<feature type="region of interest" description="Disordered" evidence="1">
    <location>
        <begin position="192"/>
        <end position="215"/>
    </location>
</feature>
<proteinExistence type="predicted"/>
<dbReference type="SUPFAM" id="SSF49879">
    <property type="entry name" value="SMAD/FHA domain"/>
    <property type="match status" value="1"/>
</dbReference>
<evidence type="ECO:0000313" key="4">
    <source>
        <dbReference type="EMBL" id="BDS06661.1"/>
    </source>
</evidence>
<keyword evidence="2" id="KW-1133">Transmembrane helix</keyword>
<organism evidence="4">
    <name type="scientific">Oceaniferula spumae</name>
    <dbReference type="NCBI Taxonomy" id="2979115"/>
    <lineage>
        <taxon>Bacteria</taxon>
        <taxon>Pseudomonadati</taxon>
        <taxon>Verrucomicrobiota</taxon>
        <taxon>Verrucomicrobiia</taxon>
        <taxon>Verrucomicrobiales</taxon>
        <taxon>Verrucomicrobiaceae</taxon>
        <taxon>Oceaniferula</taxon>
    </lineage>
</organism>
<feature type="domain" description="FHA" evidence="3">
    <location>
        <begin position="25"/>
        <end position="74"/>
    </location>
</feature>
<name>A0AAT9FL50_9BACT</name>
<dbReference type="Pfam" id="PF00498">
    <property type="entry name" value="FHA"/>
    <property type="match status" value="1"/>
</dbReference>
<dbReference type="SMART" id="SM00240">
    <property type="entry name" value="FHA"/>
    <property type="match status" value="1"/>
</dbReference>
<evidence type="ECO:0000256" key="2">
    <source>
        <dbReference type="SAM" id="Phobius"/>
    </source>
</evidence>
<accession>A0AAT9FL50</accession>
<feature type="region of interest" description="Disordered" evidence="1">
    <location>
        <begin position="105"/>
        <end position="151"/>
    </location>
</feature>
<evidence type="ECO:0000256" key="1">
    <source>
        <dbReference type="SAM" id="MobiDB-lite"/>
    </source>
</evidence>
<reference evidence="4" key="1">
    <citation type="submission" date="2024-07" db="EMBL/GenBank/DDBJ databases">
        <title>Complete genome sequence of Verrucomicrobiaceae bacterium NT6N.</title>
        <authorList>
            <person name="Huang C."/>
            <person name="Takami H."/>
            <person name="Hamasaki K."/>
        </authorList>
    </citation>
    <scope>NUCLEOTIDE SEQUENCE</scope>
    <source>
        <strain evidence="4">NT6N</strain>
    </source>
</reference>
<dbReference type="AlphaFoldDB" id="A0AAT9FL50"/>
<keyword evidence="2" id="KW-0812">Transmembrane</keyword>
<dbReference type="Gene3D" id="2.60.200.20">
    <property type="match status" value="1"/>
</dbReference>
<dbReference type="KEGG" id="osu:NT6N_17010"/>
<evidence type="ECO:0000259" key="3">
    <source>
        <dbReference type="PROSITE" id="PS50006"/>
    </source>
</evidence>
<dbReference type="InterPro" id="IPR008984">
    <property type="entry name" value="SMAD_FHA_dom_sf"/>
</dbReference>
<dbReference type="PROSITE" id="PS50006">
    <property type="entry name" value="FHA_DOMAIN"/>
    <property type="match status" value="1"/>
</dbReference>
<dbReference type="EMBL" id="AP026866">
    <property type="protein sequence ID" value="BDS06661.1"/>
    <property type="molecule type" value="Genomic_DNA"/>
</dbReference>
<feature type="transmembrane region" description="Helical" evidence="2">
    <location>
        <begin position="154"/>
        <end position="175"/>
    </location>
</feature>
<feature type="compositionally biased region" description="Acidic residues" evidence="1">
    <location>
        <begin position="205"/>
        <end position="215"/>
    </location>
</feature>
<protein>
    <recommendedName>
        <fullName evidence="3">FHA domain-containing protein</fullName>
    </recommendedName>
</protein>
<gene>
    <name evidence="4" type="ORF">NT6N_17010</name>
</gene>
<dbReference type="InterPro" id="IPR000253">
    <property type="entry name" value="FHA_dom"/>
</dbReference>
<keyword evidence="2" id="KW-0472">Membrane</keyword>